<name>A0A7W6DBM9_9HYPH</name>
<keyword evidence="9 13" id="KW-0234">DNA repair</keyword>
<evidence type="ECO:0000256" key="12">
    <source>
        <dbReference type="ARBA" id="ARBA00029504"/>
    </source>
</evidence>
<dbReference type="NCBIfam" id="TIGR00631">
    <property type="entry name" value="uvrb"/>
    <property type="match status" value="1"/>
</dbReference>
<dbReference type="Gene3D" id="3.40.50.300">
    <property type="entry name" value="P-loop containing nucleotide triphosphate hydrolases"/>
    <property type="match status" value="3"/>
</dbReference>
<dbReference type="PANTHER" id="PTHR24029:SF0">
    <property type="entry name" value="UVRABC SYSTEM PROTEIN B"/>
    <property type="match status" value="1"/>
</dbReference>
<feature type="compositionally biased region" description="Basic and acidic residues" evidence="16">
    <location>
        <begin position="65"/>
        <end position="78"/>
    </location>
</feature>
<feature type="binding site" evidence="13">
    <location>
        <begin position="214"/>
        <end position="221"/>
    </location>
    <ligand>
        <name>ATP</name>
        <dbReference type="ChEBI" id="CHEBI:30616"/>
    </ligand>
</feature>
<evidence type="ECO:0000256" key="4">
    <source>
        <dbReference type="ARBA" id="ARBA00022741"/>
    </source>
</evidence>
<evidence type="ECO:0000256" key="8">
    <source>
        <dbReference type="ARBA" id="ARBA00022881"/>
    </source>
</evidence>
<keyword evidence="15" id="KW-0175">Coiled coil</keyword>
<dbReference type="GO" id="GO:0016887">
    <property type="term" value="F:ATP hydrolysis activity"/>
    <property type="evidence" value="ECO:0007669"/>
    <property type="project" value="InterPro"/>
</dbReference>
<comment type="subcellular location">
    <subcellularLocation>
        <location evidence="1 13 14">Cytoplasm</location>
    </subcellularLocation>
</comment>
<gene>
    <name evidence="13" type="primary">uvrB</name>
    <name evidence="20" type="ORF">GGQ64_003004</name>
</gene>
<feature type="domain" description="UVR" evidence="17">
    <location>
        <begin position="805"/>
        <end position="840"/>
    </location>
</feature>
<keyword evidence="7 13" id="KW-0067">ATP-binding</keyword>
<evidence type="ECO:0000256" key="14">
    <source>
        <dbReference type="RuleBase" id="RU003587"/>
    </source>
</evidence>
<dbReference type="GO" id="GO:0005737">
    <property type="term" value="C:cytoplasm"/>
    <property type="evidence" value="ECO:0007669"/>
    <property type="project" value="UniProtKB-SubCell"/>
</dbReference>
<evidence type="ECO:0000259" key="18">
    <source>
        <dbReference type="PROSITE" id="PS51192"/>
    </source>
</evidence>
<reference evidence="20 21" key="1">
    <citation type="submission" date="2020-08" db="EMBL/GenBank/DDBJ databases">
        <title>Genomic Encyclopedia of Type Strains, Phase IV (KMG-IV): sequencing the most valuable type-strain genomes for metagenomic binning, comparative biology and taxonomic classification.</title>
        <authorList>
            <person name="Goeker M."/>
        </authorList>
    </citation>
    <scope>NUCLEOTIDE SEQUENCE [LARGE SCALE GENOMIC DNA]</scope>
    <source>
        <strain evidence="20 21">DSM 100211</strain>
    </source>
</reference>
<dbReference type="InterPro" id="IPR014001">
    <property type="entry name" value="Helicase_ATP-bd"/>
</dbReference>
<dbReference type="GO" id="GO:0006289">
    <property type="term" value="P:nucleotide-excision repair"/>
    <property type="evidence" value="ECO:0007669"/>
    <property type="project" value="UniProtKB-UniRule"/>
</dbReference>
<dbReference type="RefSeq" id="WP_183805608.1">
    <property type="nucleotide sequence ID" value="NZ_JACIEE010000006.1"/>
</dbReference>
<evidence type="ECO:0000256" key="11">
    <source>
        <dbReference type="ARBA" id="ARBA00026033"/>
    </source>
</evidence>
<dbReference type="NCBIfam" id="NF003673">
    <property type="entry name" value="PRK05298.1"/>
    <property type="match status" value="1"/>
</dbReference>
<evidence type="ECO:0000256" key="1">
    <source>
        <dbReference type="ARBA" id="ARBA00004496"/>
    </source>
</evidence>
<evidence type="ECO:0000256" key="9">
    <source>
        <dbReference type="ARBA" id="ARBA00023204"/>
    </source>
</evidence>
<feature type="compositionally biased region" description="Basic and acidic residues" evidence="16">
    <location>
        <begin position="881"/>
        <end position="890"/>
    </location>
</feature>
<dbReference type="PROSITE" id="PS50151">
    <property type="entry name" value="UVR"/>
    <property type="match status" value="1"/>
</dbReference>
<comment type="domain">
    <text evidence="13">The beta-hairpin motif is involved in DNA binding.</text>
</comment>
<keyword evidence="5 13" id="KW-0227">DNA damage</keyword>
<dbReference type="CDD" id="cd18790">
    <property type="entry name" value="SF2_C_UvrB"/>
    <property type="match status" value="1"/>
</dbReference>
<dbReference type="GO" id="GO:0009432">
    <property type="term" value="P:SOS response"/>
    <property type="evidence" value="ECO:0007669"/>
    <property type="project" value="UniProtKB-UniRule"/>
</dbReference>
<dbReference type="SMART" id="SM00487">
    <property type="entry name" value="DEXDc"/>
    <property type="match status" value="1"/>
</dbReference>
<dbReference type="Pfam" id="PF12344">
    <property type="entry name" value="UvrB"/>
    <property type="match status" value="1"/>
</dbReference>
<comment type="similarity">
    <text evidence="2 13 14">Belongs to the UvrB family.</text>
</comment>
<evidence type="ECO:0000256" key="16">
    <source>
        <dbReference type="SAM" id="MobiDB-lite"/>
    </source>
</evidence>
<feature type="region of interest" description="Disordered" evidence="16">
    <location>
        <begin position="43"/>
        <end position="112"/>
    </location>
</feature>
<comment type="function">
    <text evidence="13">The UvrABC repair system catalyzes the recognition and processing of DNA lesions. A damage recognition complex composed of 2 UvrA and 2 UvrB subunits scans DNA for abnormalities. Upon binding of the UvrA(2)B(2) complex to a putative damaged site, the DNA wraps around one UvrB monomer. DNA wrap is dependent on ATP binding by UvrB and probably causes local melting of the DNA helix, facilitating insertion of UvrB beta-hairpin between the DNA strands. Then UvrB probes one DNA strand for the presence of a lesion. If a lesion is found the UvrA subunits dissociate and the UvrB-DNA preincision complex is formed. This complex is subsequently bound by UvrC and the second UvrB is released. If no lesion is found, the DNA wraps around the other UvrB subunit that will check the other stand for damage.</text>
</comment>
<dbReference type="InterPro" id="IPR041471">
    <property type="entry name" value="UvrB_inter"/>
</dbReference>
<dbReference type="InterPro" id="IPR001650">
    <property type="entry name" value="Helicase_C-like"/>
</dbReference>
<feature type="compositionally biased region" description="Basic residues" evidence="16">
    <location>
        <begin position="1081"/>
        <end position="1093"/>
    </location>
</feature>
<feature type="compositionally biased region" description="Low complexity" evidence="16">
    <location>
        <begin position="923"/>
        <end position="940"/>
    </location>
</feature>
<evidence type="ECO:0000256" key="15">
    <source>
        <dbReference type="SAM" id="Coils"/>
    </source>
</evidence>
<dbReference type="GO" id="GO:0005524">
    <property type="term" value="F:ATP binding"/>
    <property type="evidence" value="ECO:0007669"/>
    <property type="project" value="UniProtKB-UniRule"/>
</dbReference>
<comment type="subunit">
    <text evidence="11 13 14">Forms a heterotetramer with UvrA during the search for lesions. Interacts with UvrC in an incision complex.</text>
</comment>
<dbReference type="PROSITE" id="PS51192">
    <property type="entry name" value="HELICASE_ATP_BIND_1"/>
    <property type="match status" value="1"/>
</dbReference>
<feature type="short sequence motif" description="Beta-hairpin" evidence="13">
    <location>
        <begin position="267"/>
        <end position="290"/>
    </location>
</feature>
<dbReference type="PANTHER" id="PTHR24029">
    <property type="entry name" value="UVRABC SYSTEM PROTEIN B"/>
    <property type="match status" value="1"/>
</dbReference>
<keyword evidence="21" id="KW-1185">Reference proteome</keyword>
<feature type="region of interest" description="Disordered" evidence="16">
    <location>
        <begin position="851"/>
        <end position="1093"/>
    </location>
</feature>
<evidence type="ECO:0000256" key="10">
    <source>
        <dbReference type="ARBA" id="ARBA00023236"/>
    </source>
</evidence>
<evidence type="ECO:0000259" key="17">
    <source>
        <dbReference type="PROSITE" id="PS50151"/>
    </source>
</evidence>
<dbReference type="InterPro" id="IPR027417">
    <property type="entry name" value="P-loop_NTPase"/>
</dbReference>
<dbReference type="InterPro" id="IPR024759">
    <property type="entry name" value="UvrB_YAD/RRR_dom"/>
</dbReference>
<dbReference type="SUPFAM" id="SSF52540">
    <property type="entry name" value="P-loop containing nucleoside triphosphate hydrolases"/>
    <property type="match status" value="2"/>
</dbReference>
<dbReference type="Pfam" id="PF04851">
    <property type="entry name" value="ResIII"/>
    <property type="match status" value="1"/>
</dbReference>
<feature type="domain" description="Helicase ATP-binding" evidence="18">
    <location>
        <begin position="201"/>
        <end position="354"/>
    </location>
</feature>
<dbReference type="CDD" id="cd17916">
    <property type="entry name" value="DEXHc_UvrB"/>
    <property type="match status" value="1"/>
</dbReference>
<sequence>MARSPKKPAPSKPGFEEAPQSDFEGIPMSGSVADWVKQLEADAEASGVESQREIASKAGKHRKKVENAARQHAEKVALEKSTGGRRQGADGVSAQKTSRGVSIGASSDPRTRAAAGLNPVAGLDVALEDVSSLNAGTAVTATVDALARLIESGNPLHKNGEIWTPHRPPRPDKSEGGIEIRMVSDYEPAGDQPTAIRDLVEGLEGGERSQVLLGVTGSGKTFTMAKVIEATQRPALILAPNKTLAAQLYSEFKNFFPDNAVEYFVSYYDYYQPEAYVPRSDTFIEKDSSINEQIDRMRHAATRAILERDDCIIVASVSCIYGIGSVETYTAMTFQMSVGDRLDQRQLLADLVAQQYKRQDINFVRGSFRVRGDTIEIFPAHLEDAAWRISMFGDEIDAITEFDPLTGAKTGDLKSVKIYANSHYVTPRPTLNAAIKSIKEELKLRLTELEKAGRLLEAQRLEQRTRYDLEMMEATGACAGIENYSRYLTGRKPGEPPPTLFEYIPDDALIFIDESHVTIPQIGGMYRGDFRRKATLAEYGFRLPSCMDNRPLRFEEWDAMRPDTIAVSATPGGWEMEQAGGVFAEQVIRPTGLIDPPVEVRSAKTQVDDVLGEIRETAQAGYRTLVTVLTKRMAEDLTEYLHEQGVRVRYMHSDIDTLERIEIIRDLRLGAFDVLVGINLLREGLDIPECGFVAILDADKEGFLRSETSLVQTIGRAARNVDGKVILYADTVTGSMQRAMDETSRRREKQVAYNAEHGITPESVKAKISDILDSVYERDHVRADISGAGGKGFADGGHLVGNNLQTHLNALEKSMRDAAADLDFEKAARIRDEIKRLKAAELAVMDDPMAREEARSLEGGRKSGKSAATAAGSPPLVGRVGEGKAGRTGEGKASSSPDASPMPISPSEGEMSGRTEGGAPSKAAGELPPSAPAGASPPQGGRSGSYFAKPSLDDMGPGTDMVRPLSRKNTGADALGDDADPDSETAPQGTSYFRRNSLDEMTVGRTEKPVTGHLPEKPEAAKSTKKRASPLPEGQPEHRNPISPPEGEMPGRAEGGPSPKPVIRSKIGVGSYEDASEEKRKAKGKGKTGRPGR</sequence>
<evidence type="ECO:0000256" key="13">
    <source>
        <dbReference type="HAMAP-Rule" id="MF_00204"/>
    </source>
</evidence>
<feature type="compositionally biased region" description="Basic and acidic residues" evidence="16">
    <location>
        <begin position="851"/>
        <end position="861"/>
    </location>
</feature>
<keyword evidence="8 13" id="KW-0267">Excision nuclease</keyword>
<feature type="region of interest" description="Disordered" evidence="16">
    <location>
        <begin position="155"/>
        <end position="176"/>
    </location>
</feature>
<dbReference type="HAMAP" id="MF_00204">
    <property type="entry name" value="UvrB"/>
    <property type="match status" value="1"/>
</dbReference>
<keyword evidence="4 13" id="KW-0547">Nucleotide-binding</keyword>
<dbReference type="Proteomes" id="UP000574761">
    <property type="component" value="Unassembled WGS sequence"/>
</dbReference>
<protein>
    <recommendedName>
        <fullName evidence="12 13">UvrABC system protein B</fullName>
        <shortName evidence="13">Protein UvrB</shortName>
    </recommendedName>
    <alternativeName>
        <fullName evidence="13">Excinuclease ABC subunit B</fullName>
    </alternativeName>
</protein>
<dbReference type="InterPro" id="IPR004807">
    <property type="entry name" value="UvrB"/>
</dbReference>
<evidence type="ECO:0000256" key="5">
    <source>
        <dbReference type="ARBA" id="ARBA00022763"/>
    </source>
</evidence>
<evidence type="ECO:0000259" key="19">
    <source>
        <dbReference type="PROSITE" id="PS51194"/>
    </source>
</evidence>
<dbReference type="EMBL" id="JACIEE010000006">
    <property type="protein sequence ID" value="MBB3977790.1"/>
    <property type="molecule type" value="Genomic_DNA"/>
</dbReference>
<dbReference type="PROSITE" id="PS51194">
    <property type="entry name" value="HELICASE_CTER"/>
    <property type="match status" value="1"/>
</dbReference>
<dbReference type="InterPro" id="IPR036876">
    <property type="entry name" value="UVR_dom_sf"/>
</dbReference>
<keyword evidence="3 13" id="KW-0963">Cytoplasm</keyword>
<dbReference type="GO" id="GO:0009381">
    <property type="term" value="F:excinuclease ABC activity"/>
    <property type="evidence" value="ECO:0007669"/>
    <property type="project" value="UniProtKB-UniRule"/>
</dbReference>
<dbReference type="SMART" id="SM00490">
    <property type="entry name" value="HELICc"/>
    <property type="match status" value="1"/>
</dbReference>
<dbReference type="Pfam" id="PF02151">
    <property type="entry name" value="UVR"/>
    <property type="match status" value="1"/>
</dbReference>
<feature type="coiled-coil region" evidence="15">
    <location>
        <begin position="432"/>
        <end position="459"/>
    </location>
</feature>
<feature type="compositionally biased region" description="Polar residues" evidence="16">
    <location>
        <begin position="985"/>
        <end position="994"/>
    </location>
</feature>
<organism evidence="20 21">
    <name type="scientific">Mycoplana azooxidifex</name>
    <dbReference type="NCBI Taxonomy" id="1636188"/>
    <lineage>
        <taxon>Bacteria</taxon>
        <taxon>Pseudomonadati</taxon>
        <taxon>Pseudomonadota</taxon>
        <taxon>Alphaproteobacteria</taxon>
        <taxon>Hyphomicrobiales</taxon>
        <taxon>Rhizobiaceae</taxon>
        <taxon>Mycoplana</taxon>
    </lineage>
</organism>
<dbReference type="GO" id="GO:0009380">
    <property type="term" value="C:excinuclease repair complex"/>
    <property type="evidence" value="ECO:0007669"/>
    <property type="project" value="InterPro"/>
</dbReference>
<dbReference type="InterPro" id="IPR001943">
    <property type="entry name" value="UVR_dom"/>
</dbReference>
<proteinExistence type="inferred from homology"/>
<feature type="region of interest" description="Disordered" evidence="16">
    <location>
        <begin position="1"/>
        <end position="29"/>
    </location>
</feature>
<keyword evidence="6 13" id="KW-0228">DNA excision</keyword>
<dbReference type="AlphaFoldDB" id="A0A7W6DBM9"/>
<dbReference type="InterPro" id="IPR006935">
    <property type="entry name" value="Helicase/UvrB_N"/>
</dbReference>
<accession>A0A7W6DBM9</accession>
<dbReference type="Gene3D" id="4.10.860.10">
    <property type="entry name" value="UVR domain"/>
    <property type="match status" value="1"/>
</dbReference>
<feature type="compositionally biased region" description="Basic and acidic residues" evidence="16">
    <location>
        <begin position="1005"/>
        <end position="1022"/>
    </location>
</feature>
<evidence type="ECO:0000256" key="2">
    <source>
        <dbReference type="ARBA" id="ARBA00008533"/>
    </source>
</evidence>
<evidence type="ECO:0000313" key="20">
    <source>
        <dbReference type="EMBL" id="MBB3977790.1"/>
    </source>
</evidence>
<evidence type="ECO:0000256" key="7">
    <source>
        <dbReference type="ARBA" id="ARBA00022840"/>
    </source>
</evidence>
<evidence type="ECO:0000256" key="6">
    <source>
        <dbReference type="ARBA" id="ARBA00022769"/>
    </source>
</evidence>
<comment type="caution">
    <text evidence="20">The sequence shown here is derived from an EMBL/GenBank/DDBJ whole genome shotgun (WGS) entry which is preliminary data.</text>
</comment>
<keyword evidence="10 13" id="KW-0742">SOS response</keyword>
<evidence type="ECO:0000256" key="3">
    <source>
        <dbReference type="ARBA" id="ARBA00022490"/>
    </source>
</evidence>
<dbReference type="Pfam" id="PF17757">
    <property type="entry name" value="UvrB_inter"/>
    <property type="match status" value="1"/>
</dbReference>
<evidence type="ECO:0000313" key="21">
    <source>
        <dbReference type="Proteomes" id="UP000574761"/>
    </source>
</evidence>
<dbReference type="Pfam" id="PF00271">
    <property type="entry name" value="Helicase_C"/>
    <property type="match status" value="1"/>
</dbReference>
<feature type="domain" description="Helicase C-terminal" evidence="19">
    <location>
        <begin position="606"/>
        <end position="772"/>
    </location>
</feature>
<dbReference type="GO" id="GO:0003677">
    <property type="term" value="F:DNA binding"/>
    <property type="evidence" value="ECO:0007669"/>
    <property type="project" value="UniProtKB-UniRule"/>
</dbReference>
<dbReference type="SUPFAM" id="SSF46600">
    <property type="entry name" value="C-terminal UvrC-binding domain of UvrB"/>
    <property type="match status" value="1"/>
</dbReference>